<reference evidence="5" key="1">
    <citation type="submission" date="2020-01" db="EMBL/GenBank/DDBJ databases">
        <title>Whole-genome analyses of novel actinobacteria.</title>
        <authorList>
            <person name="Sahin N."/>
        </authorList>
    </citation>
    <scope>NUCLEOTIDE SEQUENCE</scope>
    <source>
        <strain evidence="5">YC537</strain>
    </source>
</reference>
<dbReference type="Pfam" id="PF14361">
    <property type="entry name" value="RsbRD_N"/>
    <property type="match status" value="1"/>
</dbReference>
<dbReference type="Proteomes" id="UP000598297">
    <property type="component" value="Unassembled WGS sequence"/>
</dbReference>
<comment type="similarity">
    <text evidence="1">Belongs to the CdaR family.</text>
</comment>
<evidence type="ECO:0000313" key="6">
    <source>
        <dbReference type="Proteomes" id="UP000598297"/>
    </source>
</evidence>
<dbReference type="InterPro" id="IPR042070">
    <property type="entry name" value="PucR_C-HTH_sf"/>
</dbReference>
<dbReference type="InterPro" id="IPR025751">
    <property type="entry name" value="RsbRD_N_dom"/>
</dbReference>
<dbReference type="OrthoDB" id="3663486at2"/>
<proteinExistence type="inferred from homology"/>
<protein>
    <recommendedName>
        <fullName evidence="7">PucR family transcriptional regulator</fullName>
    </recommendedName>
</protein>
<feature type="domain" description="RsbT co-antagonist protein RsbRD N-terminal" evidence="3">
    <location>
        <begin position="22"/>
        <end position="159"/>
    </location>
</feature>
<dbReference type="AlphaFoldDB" id="A0A964URF7"/>
<name>A0A964URF7_9ACTN</name>
<dbReference type="Pfam" id="PF13556">
    <property type="entry name" value="HTH_30"/>
    <property type="match status" value="1"/>
</dbReference>
<feature type="domain" description="PucR C-terminal helix-turn-helix" evidence="2">
    <location>
        <begin position="350"/>
        <end position="407"/>
    </location>
</feature>
<evidence type="ECO:0000256" key="1">
    <source>
        <dbReference type="ARBA" id="ARBA00006754"/>
    </source>
</evidence>
<dbReference type="EMBL" id="JAAAHS010000010">
    <property type="protein sequence ID" value="NBE50370.1"/>
    <property type="molecule type" value="Genomic_DNA"/>
</dbReference>
<dbReference type="Gene3D" id="1.10.10.2840">
    <property type="entry name" value="PucR C-terminal helix-turn-helix domain"/>
    <property type="match status" value="1"/>
</dbReference>
<gene>
    <name evidence="5" type="ORF">GUY60_02775</name>
</gene>
<keyword evidence="6" id="KW-1185">Reference proteome</keyword>
<dbReference type="PANTHER" id="PTHR33744">
    <property type="entry name" value="CARBOHYDRATE DIACID REGULATOR"/>
    <property type="match status" value="1"/>
</dbReference>
<comment type="caution">
    <text evidence="5">The sequence shown here is derived from an EMBL/GenBank/DDBJ whole genome shotgun (WGS) entry which is preliminary data.</text>
</comment>
<dbReference type="PANTHER" id="PTHR33744:SF1">
    <property type="entry name" value="DNA-BINDING TRANSCRIPTIONAL ACTIVATOR ADER"/>
    <property type="match status" value="1"/>
</dbReference>
<dbReference type="RefSeq" id="WP_161693357.1">
    <property type="nucleotide sequence ID" value="NZ_JAAAHS010000010.1"/>
</dbReference>
<sequence>MESRQALGIAVGDRIWQSREGFIADLVQVTRAHITDLDHDAASRSLLEASITENVVAAVNFIRQGIDADLLEAPTAALAYARFLAQRDVPQSALIRAYRIGHARFLDHAFPLLDDLPADERTPLILELVRLSGQFIDQICEQVGRTYEREREQWVASQSGVRQQWVSALLGEGPVDRAAAEQALRYPLDGLHVAYTLWPADRMTSFDLVTAVDDIRTRAVAALRARASLVVPTDEHEARLWLALPDSTGGRPAQLAPPAGCLLHAAMGEPGAGLAGFRSSARQAAQVREILAMHLGSAQRGDADARRPLWVHYAQVAPVALMTRDVAAVRDFVRAGLGDLAATSARGSLLRETLRTFLTHHRSHSATAQAMNLHRNSIQYRVQQATALLPNGSHSLDDDFDVRAALLAAHWLGGAVLD</sequence>
<dbReference type="Pfam" id="PF17853">
    <property type="entry name" value="GGDEF_2"/>
    <property type="match status" value="1"/>
</dbReference>
<dbReference type="InterPro" id="IPR041522">
    <property type="entry name" value="CdaR_GGDEF"/>
</dbReference>
<evidence type="ECO:0000259" key="4">
    <source>
        <dbReference type="Pfam" id="PF17853"/>
    </source>
</evidence>
<organism evidence="5 6">
    <name type="scientific">Streptomyces boluensis</name>
    <dbReference type="NCBI Taxonomy" id="1775135"/>
    <lineage>
        <taxon>Bacteria</taxon>
        <taxon>Bacillati</taxon>
        <taxon>Actinomycetota</taxon>
        <taxon>Actinomycetes</taxon>
        <taxon>Kitasatosporales</taxon>
        <taxon>Streptomycetaceae</taxon>
        <taxon>Streptomyces</taxon>
    </lineage>
</organism>
<evidence type="ECO:0000259" key="2">
    <source>
        <dbReference type="Pfam" id="PF13556"/>
    </source>
</evidence>
<accession>A0A964URF7</accession>
<evidence type="ECO:0000313" key="5">
    <source>
        <dbReference type="EMBL" id="NBE50370.1"/>
    </source>
</evidence>
<evidence type="ECO:0000259" key="3">
    <source>
        <dbReference type="Pfam" id="PF14361"/>
    </source>
</evidence>
<dbReference type="InterPro" id="IPR025736">
    <property type="entry name" value="PucR_C-HTH_dom"/>
</dbReference>
<evidence type="ECO:0008006" key="7">
    <source>
        <dbReference type="Google" id="ProtNLM"/>
    </source>
</evidence>
<feature type="domain" description="CdaR GGDEF-like" evidence="4">
    <location>
        <begin position="176"/>
        <end position="289"/>
    </location>
</feature>
<dbReference type="InterPro" id="IPR051448">
    <property type="entry name" value="CdaR-like_regulators"/>
</dbReference>